<dbReference type="PANTHER" id="PTHR42942:SF1">
    <property type="entry name" value="ALKYLTRANSFERASE-LIKE PROTEIN 1"/>
    <property type="match status" value="1"/>
</dbReference>
<dbReference type="AlphaFoldDB" id="A0A1H2AEZ6"/>
<sequence>MERHCGYIGSMRIEYVQAVLAIVRMVPAGSAVSYGDVAELLGSGGPRQIGSVMSHYGSGVPWWRILKASGHAPEGHEADALRRYLDEGTPLVGAYREWQRTGDGRWRVDLQAARWAPDGEDFDRMDAVAEQLERELHRLSVADDGMSV</sequence>
<evidence type="ECO:0000313" key="3">
    <source>
        <dbReference type="EMBL" id="SDT44437.1"/>
    </source>
</evidence>
<evidence type="ECO:0000256" key="1">
    <source>
        <dbReference type="ARBA" id="ARBA00022763"/>
    </source>
</evidence>
<keyword evidence="3" id="KW-0808">Transferase</keyword>
<evidence type="ECO:0000259" key="2">
    <source>
        <dbReference type="Pfam" id="PF01035"/>
    </source>
</evidence>
<reference evidence="4" key="1">
    <citation type="submission" date="2016-10" db="EMBL/GenBank/DDBJ databases">
        <authorList>
            <person name="Varghese N."/>
            <person name="Submissions S."/>
        </authorList>
    </citation>
    <scope>NUCLEOTIDE SEQUENCE [LARGE SCALE GENOMIC DNA]</scope>
    <source>
        <strain evidence="4">IMMIB L-1606</strain>
    </source>
</reference>
<dbReference type="InterPro" id="IPR036217">
    <property type="entry name" value="MethylDNA_cys_MeTrfase_DNAb"/>
</dbReference>
<dbReference type="GO" id="GO:0008168">
    <property type="term" value="F:methyltransferase activity"/>
    <property type="evidence" value="ECO:0007669"/>
    <property type="project" value="UniProtKB-KW"/>
</dbReference>
<evidence type="ECO:0000313" key="4">
    <source>
        <dbReference type="Proteomes" id="UP000198751"/>
    </source>
</evidence>
<accession>A0A1H2AEZ6</accession>
<dbReference type="Pfam" id="PF01035">
    <property type="entry name" value="DNA_binding_1"/>
    <property type="match status" value="1"/>
</dbReference>
<keyword evidence="1" id="KW-0227">DNA damage</keyword>
<protein>
    <submittedName>
        <fullName evidence="3">6-O-methylguanine DNA methyltransferase, DNA binding domain</fullName>
    </submittedName>
</protein>
<proteinExistence type="predicted"/>
<dbReference type="InterPro" id="IPR052520">
    <property type="entry name" value="ATL_DNA_repair"/>
</dbReference>
<dbReference type="InterPro" id="IPR036388">
    <property type="entry name" value="WH-like_DNA-bd_sf"/>
</dbReference>
<dbReference type="InterPro" id="IPR014048">
    <property type="entry name" value="MethylDNA_cys_MeTrfase_DNA-bd"/>
</dbReference>
<dbReference type="GO" id="GO:0006281">
    <property type="term" value="P:DNA repair"/>
    <property type="evidence" value="ECO:0007669"/>
    <property type="project" value="InterPro"/>
</dbReference>
<keyword evidence="3" id="KW-0489">Methyltransferase</keyword>
<name>A0A1H2AEZ6_9MICC</name>
<dbReference type="SUPFAM" id="SSF46767">
    <property type="entry name" value="Methylated DNA-protein cysteine methyltransferase, C-terminal domain"/>
    <property type="match status" value="1"/>
</dbReference>
<feature type="domain" description="Methylated-DNA-[protein]-cysteine S-methyltransferase DNA binding" evidence="2">
    <location>
        <begin position="16"/>
        <end position="74"/>
    </location>
</feature>
<dbReference type="PANTHER" id="PTHR42942">
    <property type="entry name" value="6-O-METHYLGUANINE DNA METHYLTRANSFERASE"/>
    <property type="match status" value="1"/>
</dbReference>
<dbReference type="Proteomes" id="UP000198751">
    <property type="component" value="Chromosome I"/>
</dbReference>
<dbReference type="GO" id="GO:0032259">
    <property type="term" value="P:methylation"/>
    <property type="evidence" value="ECO:0007669"/>
    <property type="project" value="UniProtKB-KW"/>
</dbReference>
<gene>
    <name evidence="3" type="ORF">SAMN04489743_2940</name>
</gene>
<dbReference type="Gene3D" id="1.10.10.10">
    <property type="entry name" value="Winged helix-like DNA-binding domain superfamily/Winged helix DNA-binding domain"/>
    <property type="match status" value="1"/>
</dbReference>
<dbReference type="EMBL" id="LT629779">
    <property type="protein sequence ID" value="SDT44437.1"/>
    <property type="molecule type" value="Genomic_DNA"/>
</dbReference>
<organism evidence="3 4">
    <name type="scientific">Pseudarthrobacter equi</name>
    <dbReference type="NCBI Taxonomy" id="728066"/>
    <lineage>
        <taxon>Bacteria</taxon>
        <taxon>Bacillati</taxon>
        <taxon>Actinomycetota</taxon>
        <taxon>Actinomycetes</taxon>
        <taxon>Micrococcales</taxon>
        <taxon>Micrococcaceae</taxon>
        <taxon>Pseudarthrobacter</taxon>
    </lineage>
</organism>
<keyword evidence="4" id="KW-1185">Reference proteome</keyword>